<protein>
    <submittedName>
        <fullName evidence="2">Uncharacterized protein</fullName>
    </submittedName>
</protein>
<dbReference type="WBParaSite" id="sdigi.contig39.g2591.t1">
    <property type="protein sequence ID" value="sdigi.contig39.g2591.t1"/>
    <property type="gene ID" value="sdigi.contig39.g2591"/>
</dbReference>
<dbReference type="Proteomes" id="UP000887581">
    <property type="component" value="Unplaced"/>
</dbReference>
<dbReference type="AlphaFoldDB" id="A0A915PW97"/>
<accession>A0A915PW97</accession>
<reference evidence="2" key="1">
    <citation type="submission" date="2022-11" db="UniProtKB">
        <authorList>
            <consortium name="WormBaseParasite"/>
        </authorList>
    </citation>
    <scope>IDENTIFICATION</scope>
</reference>
<organism evidence="1 2">
    <name type="scientific">Setaria digitata</name>
    <dbReference type="NCBI Taxonomy" id="48799"/>
    <lineage>
        <taxon>Eukaryota</taxon>
        <taxon>Metazoa</taxon>
        <taxon>Ecdysozoa</taxon>
        <taxon>Nematoda</taxon>
        <taxon>Chromadorea</taxon>
        <taxon>Rhabditida</taxon>
        <taxon>Spirurina</taxon>
        <taxon>Spiruromorpha</taxon>
        <taxon>Filarioidea</taxon>
        <taxon>Setariidae</taxon>
        <taxon>Setaria</taxon>
    </lineage>
</organism>
<evidence type="ECO:0000313" key="1">
    <source>
        <dbReference type="Proteomes" id="UP000887581"/>
    </source>
</evidence>
<proteinExistence type="predicted"/>
<evidence type="ECO:0000313" key="2">
    <source>
        <dbReference type="WBParaSite" id="sdigi.contig39.g2591.t1"/>
    </source>
</evidence>
<name>A0A915PW97_9BILA</name>
<keyword evidence="1" id="KW-1185">Reference proteome</keyword>
<sequence length="74" mass="7952">MGDSTIRGSTGGKELERLVELLRQRQNSRAVADFNMANGREPEETNIFAGRNTGLSIMSNKLFGTVAAGQGNIP</sequence>